<proteinExistence type="predicted"/>
<feature type="region of interest" description="Disordered" evidence="1">
    <location>
        <begin position="38"/>
        <end position="100"/>
    </location>
</feature>
<dbReference type="AlphaFoldDB" id="A0A9N7TX22"/>
<feature type="compositionally biased region" description="Basic and acidic residues" evidence="1">
    <location>
        <begin position="237"/>
        <end position="251"/>
    </location>
</feature>
<dbReference type="EMBL" id="CADEAL010000464">
    <property type="protein sequence ID" value="CAB1420565.1"/>
    <property type="molecule type" value="Genomic_DNA"/>
</dbReference>
<dbReference type="Proteomes" id="UP001153269">
    <property type="component" value="Unassembled WGS sequence"/>
</dbReference>
<protein>
    <submittedName>
        <fullName evidence="2">Uncharacterized protein</fullName>
    </submittedName>
</protein>
<accession>A0A9N7TX22</accession>
<feature type="compositionally biased region" description="Basic residues" evidence="1">
    <location>
        <begin position="54"/>
        <end position="63"/>
    </location>
</feature>
<evidence type="ECO:0000256" key="1">
    <source>
        <dbReference type="SAM" id="MobiDB-lite"/>
    </source>
</evidence>
<evidence type="ECO:0000313" key="3">
    <source>
        <dbReference type="Proteomes" id="UP001153269"/>
    </source>
</evidence>
<reference evidence="2" key="1">
    <citation type="submission" date="2020-03" db="EMBL/GenBank/DDBJ databases">
        <authorList>
            <person name="Weist P."/>
        </authorList>
    </citation>
    <scope>NUCLEOTIDE SEQUENCE</scope>
</reference>
<feature type="region of interest" description="Disordered" evidence="1">
    <location>
        <begin position="237"/>
        <end position="258"/>
    </location>
</feature>
<keyword evidence="3" id="KW-1185">Reference proteome</keyword>
<comment type="caution">
    <text evidence="2">The sequence shown here is derived from an EMBL/GenBank/DDBJ whole genome shotgun (WGS) entry which is preliminary data.</text>
</comment>
<name>A0A9N7TX22_PLEPL</name>
<sequence>MAGQSWLRVSAGGLLCHARRRDCCSLCASDTIRRGWNARLPRCEPPSSRDQVHTRWRSSPKKQRASDLLVQTSQREEEDDARDDLDPPAACSTRENETCQTDSGLFPVESTLGIPLRLNVASIHTFTRTCDPHARIHTGPPQPPALPVLSVACLLSIYRLSLEGIPHSPALSGGSTALLEECCSQEGRATSSLLIFYQQGGFIAQVPEHHRSQSSPVEPVARVQVEAGATKECHHLRGCRRGGDGGEKEECGGPSPPF</sequence>
<evidence type="ECO:0000313" key="2">
    <source>
        <dbReference type="EMBL" id="CAB1420565.1"/>
    </source>
</evidence>
<gene>
    <name evidence="2" type="ORF">PLEPLA_LOCUS8440</name>
</gene>
<organism evidence="2 3">
    <name type="scientific">Pleuronectes platessa</name>
    <name type="common">European plaice</name>
    <dbReference type="NCBI Taxonomy" id="8262"/>
    <lineage>
        <taxon>Eukaryota</taxon>
        <taxon>Metazoa</taxon>
        <taxon>Chordata</taxon>
        <taxon>Craniata</taxon>
        <taxon>Vertebrata</taxon>
        <taxon>Euteleostomi</taxon>
        <taxon>Actinopterygii</taxon>
        <taxon>Neopterygii</taxon>
        <taxon>Teleostei</taxon>
        <taxon>Neoteleostei</taxon>
        <taxon>Acanthomorphata</taxon>
        <taxon>Carangaria</taxon>
        <taxon>Pleuronectiformes</taxon>
        <taxon>Pleuronectoidei</taxon>
        <taxon>Pleuronectidae</taxon>
        <taxon>Pleuronectes</taxon>
    </lineage>
</organism>